<keyword evidence="1" id="KW-0812">Transmembrane</keyword>
<keyword evidence="1" id="KW-1133">Transmembrane helix</keyword>
<reference evidence="2" key="1">
    <citation type="submission" date="2016-10" db="EMBL/GenBank/DDBJ databases">
        <authorList>
            <person name="de Groot N.N."/>
        </authorList>
    </citation>
    <scope>NUCLEOTIDE SEQUENCE</scope>
</reference>
<dbReference type="AlphaFoldDB" id="A0A1W1CGV1"/>
<accession>A0A1W1CGV1</accession>
<feature type="transmembrane region" description="Helical" evidence="1">
    <location>
        <begin position="134"/>
        <end position="157"/>
    </location>
</feature>
<organism evidence="2">
    <name type="scientific">hydrothermal vent metagenome</name>
    <dbReference type="NCBI Taxonomy" id="652676"/>
    <lineage>
        <taxon>unclassified sequences</taxon>
        <taxon>metagenomes</taxon>
        <taxon>ecological metagenomes</taxon>
    </lineage>
</organism>
<sequence>MKNLHLIFITITALFFTACNQDQSSSNIRMVKDTYHQVPTGYTNQETTAPKLKAPRGEDRENQILIAKIKSQEKLDLAKIEAETAQKVKAIEVEALKTKALVDKDIAKNQHKIEKEIASSNQQIVLKTQEKDLYLYKIITMVIGFIVLIGILVVYLINRENRIVQVKLEADRLKHEEFTQANNQYHEKSTKILDIIADKNSDDMIKQELVKILGYQEQNTNQTLLAQSPENEDEIKDANIIEEK</sequence>
<evidence type="ECO:0000256" key="1">
    <source>
        <dbReference type="SAM" id="Phobius"/>
    </source>
</evidence>
<gene>
    <name evidence="2" type="ORF">MNB_SV-9-1709</name>
</gene>
<evidence type="ECO:0000313" key="2">
    <source>
        <dbReference type="EMBL" id="SFV64921.1"/>
    </source>
</evidence>
<name>A0A1W1CGV1_9ZZZZ</name>
<protein>
    <submittedName>
        <fullName evidence="2">Uncharacterized protein</fullName>
    </submittedName>
</protein>
<dbReference type="EMBL" id="FPHG01000068">
    <property type="protein sequence ID" value="SFV64921.1"/>
    <property type="molecule type" value="Genomic_DNA"/>
</dbReference>
<keyword evidence="1" id="KW-0472">Membrane</keyword>
<proteinExistence type="predicted"/>
<dbReference type="PROSITE" id="PS51257">
    <property type="entry name" value="PROKAR_LIPOPROTEIN"/>
    <property type="match status" value="1"/>
</dbReference>